<evidence type="ECO:0000256" key="1">
    <source>
        <dbReference type="ARBA" id="ARBA00022491"/>
    </source>
</evidence>
<dbReference type="GO" id="GO:0003700">
    <property type="term" value="F:DNA-binding transcription factor activity"/>
    <property type="evidence" value="ECO:0007669"/>
    <property type="project" value="InterPro"/>
</dbReference>
<dbReference type="InterPro" id="IPR011051">
    <property type="entry name" value="RmlC_Cupin_sf"/>
</dbReference>
<evidence type="ECO:0000313" key="7">
    <source>
        <dbReference type="EMBL" id="SLM24575.1"/>
    </source>
</evidence>
<dbReference type="EMBL" id="FWEU01000003">
    <property type="protein sequence ID" value="SLM24575.1"/>
    <property type="molecule type" value="Genomic_DNA"/>
</dbReference>
<dbReference type="PROSITE" id="PS01124">
    <property type="entry name" value="HTH_ARAC_FAMILY_2"/>
    <property type="match status" value="1"/>
</dbReference>
<sequence length="269" mass="29191">MDMAEQTFQTPLIDPALAEASGGPALLGTQLAMPGSRRTARHQHARGQLLGAHTGLLRIEVGDTHWLLPAGHVAWLPPQHPHALSSIGSFDGWSLYFSKAACADLPPAPRIFQPSDLLQVAVPRALHWCGQALDARQQRLVGVIADEIAAGTPLPLALQQPGDRRLRRIAAALARVPHDTRTVEDWAAASGLSSRSLARRWQAETNMTLTRWRQRLRVLLALPRLLAGESVTTVALSLGYDTPSAFIAVFKREMGVTPARYADGNASQR</sequence>
<keyword evidence="5" id="KW-0804">Transcription</keyword>
<dbReference type="PANTHER" id="PTHR11019">
    <property type="entry name" value="HTH-TYPE TRANSCRIPTIONAL REGULATOR NIMR"/>
    <property type="match status" value="1"/>
</dbReference>
<dbReference type="PRINTS" id="PR00032">
    <property type="entry name" value="HTHARAC"/>
</dbReference>
<dbReference type="InterPro" id="IPR003313">
    <property type="entry name" value="AraC-bd"/>
</dbReference>
<evidence type="ECO:0000256" key="4">
    <source>
        <dbReference type="ARBA" id="ARBA00023159"/>
    </source>
</evidence>
<dbReference type="InterPro" id="IPR018062">
    <property type="entry name" value="HTH_AraC-typ_CS"/>
</dbReference>
<dbReference type="FunFam" id="1.10.10.60:FF:000132">
    <property type="entry name" value="AraC family transcriptional regulator"/>
    <property type="match status" value="1"/>
</dbReference>
<evidence type="ECO:0000256" key="3">
    <source>
        <dbReference type="ARBA" id="ARBA00023125"/>
    </source>
</evidence>
<keyword evidence="1" id="KW-0678">Repressor</keyword>
<dbReference type="Pfam" id="PF12833">
    <property type="entry name" value="HTH_18"/>
    <property type="match status" value="1"/>
</dbReference>
<evidence type="ECO:0000259" key="6">
    <source>
        <dbReference type="PROSITE" id="PS01124"/>
    </source>
</evidence>
<gene>
    <name evidence="7" type="ORF">SAMN04488690_2298</name>
</gene>
<evidence type="ECO:0000256" key="5">
    <source>
        <dbReference type="ARBA" id="ARBA00023163"/>
    </source>
</evidence>
<keyword evidence="3 7" id="KW-0238">DNA-binding</keyword>
<dbReference type="PANTHER" id="PTHR11019:SF159">
    <property type="entry name" value="TRANSCRIPTIONAL REGULATOR-RELATED"/>
    <property type="match status" value="1"/>
</dbReference>
<dbReference type="SUPFAM" id="SSF46689">
    <property type="entry name" value="Homeodomain-like"/>
    <property type="match status" value="1"/>
</dbReference>
<dbReference type="InterPro" id="IPR018060">
    <property type="entry name" value="HTH_AraC"/>
</dbReference>
<dbReference type="GO" id="GO:0043565">
    <property type="term" value="F:sequence-specific DNA binding"/>
    <property type="evidence" value="ECO:0007669"/>
    <property type="project" value="InterPro"/>
</dbReference>
<dbReference type="InterPro" id="IPR009057">
    <property type="entry name" value="Homeodomain-like_sf"/>
</dbReference>
<evidence type="ECO:0000313" key="8">
    <source>
        <dbReference type="Proteomes" id="UP000191133"/>
    </source>
</evidence>
<evidence type="ECO:0000256" key="2">
    <source>
        <dbReference type="ARBA" id="ARBA00023015"/>
    </source>
</evidence>
<reference evidence="8" key="1">
    <citation type="submission" date="2016-10" db="EMBL/GenBank/DDBJ databases">
        <authorList>
            <person name="Varghese N."/>
        </authorList>
    </citation>
    <scope>NUCLEOTIDE SEQUENCE [LARGE SCALE GENOMIC DNA]</scope>
    <source>
        <strain evidence="8">92MFCol6.1</strain>
    </source>
</reference>
<keyword evidence="4" id="KW-0010">Activator</keyword>
<dbReference type="InterPro" id="IPR020449">
    <property type="entry name" value="Tscrpt_reg_AraC-type_HTH"/>
</dbReference>
<dbReference type="PROSITE" id="PS00041">
    <property type="entry name" value="HTH_ARAC_FAMILY_1"/>
    <property type="match status" value="1"/>
</dbReference>
<proteinExistence type="predicted"/>
<organism evidence="7 8">
    <name type="scientific">Stenotrophomonas indicatrix</name>
    <dbReference type="NCBI Taxonomy" id="2045451"/>
    <lineage>
        <taxon>Bacteria</taxon>
        <taxon>Pseudomonadati</taxon>
        <taxon>Pseudomonadota</taxon>
        <taxon>Gammaproteobacteria</taxon>
        <taxon>Lysobacterales</taxon>
        <taxon>Lysobacteraceae</taxon>
        <taxon>Stenotrophomonas</taxon>
    </lineage>
</organism>
<dbReference type="Pfam" id="PF02311">
    <property type="entry name" value="AraC_binding"/>
    <property type="match status" value="1"/>
</dbReference>
<accession>A0A1W1GZ08</accession>
<dbReference type="SUPFAM" id="SSF51182">
    <property type="entry name" value="RmlC-like cupins"/>
    <property type="match status" value="1"/>
</dbReference>
<dbReference type="Proteomes" id="UP000191133">
    <property type="component" value="Unassembled WGS sequence"/>
</dbReference>
<feature type="domain" description="HTH araC/xylS-type" evidence="6">
    <location>
        <begin position="163"/>
        <end position="264"/>
    </location>
</feature>
<dbReference type="Gene3D" id="1.10.10.60">
    <property type="entry name" value="Homeodomain-like"/>
    <property type="match status" value="2"/>
</dbReference>
<dbReference type="AlphaFoldDB" id="A0A1W1GZ08"/>
<dbReference type="CDD" id="cd06124">
    <property type="entry name" value="cupin_NimR-like_N"/>
    <property type="match status" value="1"/>
</dbReference>
<dbReference type="SMART" id="SM00342">
    <property type="entry name" value="HTH_ARAC"/>
    <property type="match status" value="1"/>
</dbReference>
<keyword evidence="2" id="KW-0805">Transcription regulation</keyword>
<protein>
    <submittedName>
        <fullName evidence="7">AraC-type DNA-binding protein</fullName>
    </submittedName>
</protein>
<name>A0A1W1GZ08_9GAMM</name>